<reference evidence="1 2" key="2">
    <citation type="submission" date="2013-02" db="EMBL/GenBank/DDBJ databases">
        <title>The Genome Sequence of Plasmodium falciparum MaliPS096_E11.</title>
        <authorList>
            <consortium name="The Broad Institute Genome Sequencing Platform"/>
            <consortium name="The Broad Institute Genome Sequencing Center for Infectious Disease"/>
            <person name="Neafsey D."/>
            <person name="Cheeseman I."/>
            <person name="Volkman S."/>
            <person name="Adams J."/>
            <person name="Walker B."/>
            <person name="Young S.K."/>
            <person name="Zeng Q."/>
            <person name="Gargeya S."/>
            <person name="Fitzgerald M."/>
            <person name="Haas B."/>
            <person name="Abouelleil A."/>
            <person name="Alvarado L."/>
            <person name="Arachchi H.M."/>
            <person name="Berlin A.M."/>
            <person name="Chapman S.B."/>
            <person name="Dewar J."/>
            <person name="Goldberg J."/>
            <person name="Griggs A."/>
            <person name="Gujja S."/>
            <person name="Hansen M."/>
            <person name="Howarth C."/>
            <person name="Imamovic A."/>
            <person name="Larimer J."/>
            <person name="McCowan C."/>
            <person name="Murphy C."/>
            <person name="Neiman D."/>
            <person name="Pearson M."/>
            <person name="Priest M."/>
            <person name="Roberts A."/>
            <person name="Saif S."/>
            <person name="Shea T."/>
            <person name="Sisk P."/>
            <person name="Sykes S."/>
            <person name="Wortman J."/>
            <person name="Nusbaum C."/>
            <person name="Birren B."/>
        </authorList>
    </citation>
    <scope>NUCLEOTIDE SEQUENCE [LARGE SCALE GENOMIC DNA]</scope>
    <source>
        <strain evidence="1 2">MaliPS096_E11</strain>
    </source>
</reference>
<sequence>MMYSTTNDKSENEDLNDVIEININNIANKLANILYITNVGMKENCELKNNLHFSKFLNDMRSYCVNLIQSINNLNSNFYNLTCLPVHSIPRNPYTNILDINVITNNISVDDNADKIKEKQTLLQSFHNKYDKNKTTFHQSIKHIETFNDQLFSALNNLDHIKMSIKYQDQESSTYGNVVSERLKNKQKDHEHLELYIARVHYGLF</sequence>
<evidence type="ECO:0000313" key="2">
    <source>
        <dbReference type="Proteomes" id="UP000030699"/>
    </source>
</evidence>
<name>A0A024WW44_PLAFA</name>
<dbReference type="EMBL" id="KI925497">
    <property type="protein sequence ID" value="ETW51193.1"/>
    <property type="molecule type" value="Genomic_DNA"/>
</dbReference>
<dbReference type="AlphaFoldDB" id="A0A024WW44"/>
<evidence type="ECO:0000313" key="1">
    <source>
        <dbReference type="EMBL" id="ETW51193.1"/>
    </source>
</evidence>
<dbReference type="SMR" id="A0A024WW44"/>
<dbReference type="Proteomes" id="UP000030699">
    <property type="component" value="Unassembled WGS sequence"/>
</dbReference>
<reference evidence="1 2" key="1">
    <citation type="submission" date="2013-02" db="EMBL/GenBank/DDBJ databases">
        <title>The Genome Annotation of Plasmodium falciparum MaliPS096_E11.</title>
        <authorList>
            <consortium name="The Broad Institute Genome Sequencing Platform"/>
            <consortium name="The Broad Institute Genome Sequencing Center for Infectious Disease"/>
            <person name="Neafsey D."/>
            <person name="Hoffman S."/>
            <person name="Volkman S."/>
            <person name="Rosenthal P."/>
            <person name="Walker B."/>
            <person name="Young S.K."/>
            <person name="Zeng Q."/>
            <person name="Gargeya S."/>
            <person name="Fitzgerald M."/>
            <person name="Haas B."/>
            <person name="Abouelleil A."/>
            <person name="Allen A.W."/>
            <person name="Alvarado L."/>
            <person name="Arachchi H.M."/>
            <person name="Berlin A.M."/>
            <person name="Chapman S.B."/>
            <person name="Gainer-Dewar J."/>
            <person name="Goldberg J."/>
            <person name="Griggs A."/>
            <person name="Gujja S."/>
            <person name="Hansen M."/>
            <person name="Howarth C."/>
            <person name="Imamovic A."/>
            <person name="Ireland A."/>
            <person name="Larimer J."/>
            <person name="McCowan C."/>
            <person name="Murphy C."/>
            <person name="Pearson M."/>
            <person name="Poon T.W."/>
            <person name="Priest M."/>
            <person name="Roberts A."/>
            <person name="Saif S."/>
            <person name="Shea T."/>
            <person name="Sisk P."/>
            <person name="Sykes S."/>
            <person name="Wortman J."/>
            <person name="Nusbaum C."/>
            <person name="Birren B."/>
        </authorList>
    </citation>
    <scope>NUCLEOTIDE SEQUENCE [LARGE SCALE GENOMIC DNA]</scope>
    <source>
        <strain evidence="1 2">MaliPS096_E11</strain>
    </source>
</reference>
<accession>A0A024WW44</accession>
<gene>
    <name evidence="1" type="ORF">PFMALIP_00751</name>
</gene>
<dbReference type="OrthoDB" id="375881at2759"/>
<protein>
    <submittedName>
        <fullName evidence="1">Uncharacterized protein</fullName>
    </submittedName>
</protein>
<proteinExistence type="predicted"/>
<organism evidence="1 2">
    <name type="scientific">Plasmodium falciparum MaliPS096_E11</name>
    <dbReference type="NCBI Taxonomy" id="1036727"/>
    <lineage>
        <taxon>Eukaryota</taxon>
        <taxon>Sar</taxon>
        <taxon>Alveolata</taxon>
        <taxon>Apicomplexa</taxon>
        <taxon>Aconoidasida</taxon>
        <taxon>Haemosporida</taxon>
        <taxon>Plasmodiidae</taxon>
        <taxon>Plasmodium</taxon>
        <taxon>Plasmodium (Laverania)</taxon>
    </lineage>
</organism>